<feature type="coiled-coil region" evidence="1">
    <location>
        <begin position="427"/>
        <end position="454"/>
    </location>
</feature>
<feature type="region of interest" description="Disordered" evidence="2">
    <location>
        <begin position="161"/>
        <end position="256"/>
    </location>
</feature>
<evidence type="ECO:0008006" key="5">
    <source>
        <dbReference type="Google" id="ProtNLM"/>
    </source>
</evidence>
<organism evidence="3 4">
    <name type="scientific">Rhizoclosmatium globosum</name>
    <dbReference type="NCBI Taxonomy" id="329046"/>
    <lineage>
        <taxon>Eukaryota</taxon>
        <taxon>Fungi</taxon>
        <taxon>Fungi incertae sedis</taxon>
        <taxon>Chytridiomycota</taxon>
        <taxon>Chytridiomycota incertae sedis</taxon>
        <taxon>Chytridiomycetes</taxon>
        <taxon>Chytridiales</taxon>
        <taxon>Chytriomycetaceae</taxon>
        <taxon>Rhizoclosmatium</taxon>
    </lineage>
</organism>
<dbReference type="InterPro" id="IPR046347">
    <property type="entry name" value="bZIP_sf"/>
</dbReference>
<feature type="coiled-coil region" evidence="1">
    <location>
        <begin position="479"/>
        <end position="506"/>
    </location>
</feature>
<dbReference type="OrthoDB" id="2099693at2759"/>
<proteinExistence type="predicted"/>
<evidence type="ECO:0000313" key="3">
    <source>
        <dbReference type="EMBL" id="ORY40464.1"/>
    </source>
</evidence>
<evidence type="ECO:0000313" key="4">
    <source>
        <dbReference type="Proteomes" id="UP000193642"/>
    </source>
</evidence>
<dbReference type="EMBL" id="MCGO01000035">
    <property type="protein sequence ID" value="ORY40464.1"/>
    <property type="molecule type" value="Genomic_DNA"/>
</dbReference>
<protein>
    <recommendedName>
        <fullName evidence="5">BZIP domain-containing protein</fullName>
    </recommendedName>
</protein>
<feature type="compositionally biased region" description="Low complexity" evidence="2">
    <location>
        <begin position="242"/>
        <end position="254"/>
    </location>
</feature>
<comment type="caution">
    <text evidence="3">The sequence shown here is derived from an EMBL/GenBank/DDBJ whole genome shotgun (WGS) entry which is preliminary data.</text>
</comment>
<gene>
    <name evidence="3" type="ORF">BCR33DRAFT_768052</name>
</gene>
<feature type="compositionally biased region" description="Low complexity" evidence="2">
    <location>
        <begin position="341"/>
        <end position="356"/>
    </location>
</feature>
<sequence>MVDTSYATSTNGSGTQIRGRIAKRTAGINSSSSRLNLAFLSDLDDRIKELVSARASNATKDIEIEVYKQRVFELEQRLELGSVDLASSCSLCPVERIRSAIQSKQIEKLVAENVELRATINMLRNNTNNSVNNNELVTATAPNNLKVNHNIMQVHDTTAMRESPKAVTAFPQPSFRPPLPNPTNIHHDPMDSESDTPFRPSIQPVHPLLQPIPHSSQPNSQLSANPIPNMNAPPTSLFPAPNSSSSTRQSNETSLLKSTLSHLPSFTSKEARALIDELCVLVTEKQSGNAELFWRTKDNLAKLGEIARTREERRVLWRVVGWLKEFKGPYCLINNNMHPPSLTLPPEQTTTSTTPPNNNHRPFDPHSNRGRRKTNSEPASKRIAQNRENQRIHRERKAAYLADLEQKVAQLSSLSSSSTSTPTTPSATDTKLELALAHARINELEAEVAFLKQTSGALDLVVASGLLPCASCVAERIKTALQMDQIRNLEARLAQIEAENVLLKGIIATPPGTVSPLVPGSGGPANGNGLFGDFSMDMELDALFASLIPPDEMNRSSEELFGPLEIESARIALSAVDSLKDKKEAVDTMFETYLAQSRVSNPKEARKLIFKSVRAIVQLLDECSILDRSKVAEIFSVFQARNALHERHFSKLSAPLPSSKPKQPLDLSKLPAEMMIVRDMMHKIPSFACKEARDLIDEMCILSTKRPFDDDLLFQSKHVLYKLEALCTTVDERANMWIAVEVAREGLRKDLTDLMERMEKIEISE</sequence>
<feature type="region of interest" description="Disordered" evidence="2">
    <location>
        <begin position="341"/>
        <end position="392"/>
    </location>
</feature>
<dbReference type="AlphaFoldDB" id="A0A1Y2C0M9"/>
<evidence type="ECO:0000256" key="1">
    <source>
        <dbReference type="SAM" id="Coils"/>
    </source>
</evidence>
<dbReference type="GO" id="GO:0003700">
    <property type="term" value="F:DNA-binding transcription factor activity"/>
    <property type="evidence" value="ECO:0007669"/>
    <property type="project" value="InterPro"/>
</dbReference>
<dbReference type="SUPFAM" id="SSF57959">
    <property type="entry name" value="Leucine zipper domain"/>
    <property type="match status" value="1"/>
</dbReference>
<evidence type="ECO:0000256" key="2">
    <source>
        <dbReference type="SAM" id="MobiDB-lite"/>
    </source>
</evidence>
<name>A0A1Y2C0M9_9FUNG</name>
<dbReference type="CDD" id="cd14688">
    <property type="entry name" value="bZIP_YAP"/>
    <property type="match status" value="1"/>
</dbReference>
<keyword evidence="1" id="KW-0175">Coiled coil</keyword>
<dbReference type="Proteomes" id="UP000193642">
    <property type="component" value="Unassembled WGS sequence"/>
</dbReference>
<dbReference type="Gene3D" id="1.20.5.170">
    <property type="match status" value="1"/>
</dbReference>
<feature type="compositionally biased region" description="Polar residues" evidence="2">
    <location>
        <begin position="213"/>
        <end position="234"/>
    </location>
</feature>
<reference evidence="3 4" key="1">
    <citation type="submission" date="2016-07" db="EMBL/GenBank/DDBJ databases">
        <title>Pervasive Adenine N6-methylation of Active Genes in Fungi.</title>
        <authorList>
            <consortium name="DOE Joint Genome Institute"/>
            <person name="Mondo S.J."/>
            <person name="Dannebaum R.O."/>
            <person name="Kuo R.C."/>
            <person name="Labutti K."/>
            <person name="Haridas S."/>
            <person name="Kuo A."/>
            <person name="Salamov A."/>
            <person name="Ahrendt S.R."/>
            <person name="Lipzen A."/>
            <person name="Sullivan W."/>
            <person name="Andreopoulos W.B."/>
            <person name="Clum A."/>
            <person name="Lindquist E."/>
            <person name="Daum C."/>
            <person name="Ramamoorthy G.K."/>
            <person name="Gryganskyi A."/>
            <person name="Culley D."/>
            <person name="Magnuson J.K."/>
            <person name="James T.Y."/>
            <person name="O'Malley M.A."/>
            <person name="Stajich J.E."/>
            <person name="Spatafora J.W."/>
            <person name="Visel A."/>
            <person name="Grigoriev I.V."/>
        </authorList>
    </citation>
    <scope>NUCLEOTIDE SEQUENCE [LARGE SCALE GENOMIC DNA]</scope>
    <source>
        <strain evidence="3 4">JEL800</strain>
    </source>
</reference>
<keyword evidence="4" id="KW-1185">Reference proteome</keyword>
<accession>A0A1Y2C0M9</accession>